<gene>
    <name evidence="3" type="ORF">GCM10009839_94400</name>
</gene>
<comment type="caution">
    <text evidence="3">The sequence shown here is derived from an EMBL/GenBank/DDBJ whole genome shotgun (WGS) entry which is preliminary data.</text>
</comment>
<sequence>MDPETMDLERELAGLADELSQAEAELAEVRNLLSVFGRAHARMFAPLLAELDEIEARIAEFHADRSGRDDDRRDAEAARERAQESARQADEEKVRATRAEPPRPTPTGEAKRMYRKLARGCHPDLSADEGDRQRREVFMARVNDAYSRGDIGRLALLAREWELEGGASGAGVGAGAGLGAGLRAGMGMGMGMGMGANAGVKDPGERRRIKDRLHQALSSVRNRLDRIRDELSAARESELGRIVFAPGQEAGMPAAMRRLDAMADKLKRLVDERRRALDELGAAGRAGAGG</sequence>
<organism evidence="3 4">
    <name type="scientific">Catenulispora yoronensis</name>
    <dbReference type="NCBI Taxonomy" id="450799"/>
    <lineage>
        <taxon>Bacteria</taxon>
        <taxon>Bacillati</taxon>
        <taxon>Actinomycetota</taxon>
        <taxon>Actinomycetes</taxon>
        <taxon>Catenulisporales</taxon>
        <taxon>Catenulisporaceae</taxon>
        <taxon>Catenulispora</taxon>
    </lineage>
</organism>
<evidence type="ECO:0000256" key="2">
    <source>
        <dbReference type="SAM" id="MobiDB-lite"/>
    </source>
</evidence>
<dbReference type="Proteomes" id="UP001500751">
    <property type="component" value="Unassembled WGS sequence"/>
</dbReference>
<evidence type="ECO:0000313" key="4">
    <source>
        <dbReference type="Proteomes" id="UP001500751"/>
    </source>
</evidence>
<evidence type="ECO:0000256" key="1">
    <source>
        <dbReference type="SAM" id="Coils"/>
    </source>
</evidence>
<dbReference type="SUPFAM" id="SSF46565">
    <property type="entry name" value="Chaperone J-domain"/>
    <property type="match status" value="1"/>
</dbReference>
<proteinExistence type="predicted"/>
<evidence type="ECO:0008006" key="5">
    <source>
        <dbReference type="Google" id="ProtNLM"/>
    </source>
</evidence>
<protein>
    <recommendedName>
        <fullName evidence="5">Molecular chaperone DnaJ</fullName>
    </recommendedName>
</protein>
<keyword evidence="1" id="KW-0175">Coiled coil</keyword>
<evidence type="ECO:0000313" key="3">
    <source>
        <dbReference type="EMBL" id="GAA2068063.1"/>
    </source>
</evidence>
<dbReference type="InterPro" id="IPR036869">
    <property type="entry name" value="J_dom_sf"/>
</dbReference>
<accession>A0ABP5HB36</accession>
<feature type="compositionally biased region" description="Basic and acidic residues" evidence="2">
    <location>
        <begin position="64"/>
        <end position="101"/>
    </location>
</feature>
<feature type="coiled-coil region" evidence="1">
    <location>
        <begin position="210"/>
        <end position="279"/>
    </location>
</feature>
<keyword evidence="4" id="KW-1185">Reference proteome</keyword>
<feature type="coiled-coil region" evidence="1">
    <location>
        <begin position="5"/>
        <end position="32"/>
    </location>
</feature>
<reference evidence="4" key="1">
    <citation type="journal article" date="2019" name="Int. J. Syst. Evol. Microbiol.">
        <title>The Global Catalogue of Microorganisms (GCM) 10K type strain sequencing project: providing services to taxonomists for standard genome sequencing and annotation.</title>
        <authorList>
            <consortium name="The Broad Institute Genomics Platform"/>
            <consortium name="The Broad Institute Genome Sequencing Center for Infectious Disease"/>
            <person name="Wu L."/>
            <person name="Ma J."/>
        </authorList>
    </citation>
    <scope>NUCLEOTIDE SEQUENCE [LARGE SCALE GENOMIC DNA]</scope>
    <source>
        <strain evidence="4">JCM 16014</strain>
    </source>
</reference>
<name>A0ABP5HB36_9ACTN</name>
<feature type="region of interest" description="Disordered" evidence="2">
    <location>
        <begin position="64"/>
        <end position="111"/>
    </location>
</feature>
<dbReference type="EMBL" id="BAAAQN010000141">
    <property type="protein sequence ID" value="GAA2068063.1"/>
    <property type="molecule type" value="Genomic_DNA"/>
</dbReference>